<evidence type="ECO:0000256" key="1">
    <source>
        <dbReference type="SAM" id="MobiDB-lite"/>
    </source>
</evidence>
<evidence type="ECO:0000313" key="3">
    <source>
        <dbReference type="Proteomes" id="UP000037460"/>
    </source>
</evidence>
<feature type="compositionally biased region" description="Basic and acidic residues" evidence="1">
    <location>
        <begin position="26"/>
        <end position="39"/>
    </location>
</feature>
<name>A0A0M0JBQ0_9EUKA</name>
<feature type="compositionally biased region" description="Basic and acidic residues" evidence="1">
    <location>
        <begin position="79"/>
        <end position="100"/>
    </location>
</feature>
<dbReference type="EMBL" id="JWZX01003144">
    <property type="protein sequence ID" value="KOO23920.1"/>
    <property type="molecule type" value="Genomic_DNA"/>
</dbReference>
<accession>A0A0M0JBQ0</accession>
<gene>
    <name evidence="2" type="ORF">Ctob_004770</name>
</gene>
<dbReference type="AlphaFoldDB" id="A0A0M0JBQ0"/>
<keyword evidence="3" id="KW-1185">Reference proteome</keyword>
<organism evidence="2 3">
    <name type="scientific">Chrysochromulina tobinii</name>
    <dbReference type="NCBI Taxonomy" id="1460289"/>
    <lineage>
        <taxon>Eukaryota</taxon>
        <taxon>Haptista</taxon>
        <taxon>Haptophyta</taxon>
        <taxon>Prymnesiophyceae</taxon>
        <taxon>Prymnesiales</taxon>
        <taxon>Chrysochromulinaceae</taxon>
        <taxon>Chrysochromulina</taxon>
    </lineage>
</organism>
<reference evidence="3" key="1">
    <citation type="journal article" date="2015" name="PLoS Genet.">
        <title>Genome Sequence and Transcriptome Analyses of Chrysochromulina tobin: Metabolic Tools for Enhanced Algal Fitness in the Prominent Order Prymnesiales (Haptophyceae).</title>
        <authorList>
            <person name="Hovde B.T."/>
            <person name="Deodato C.R."/>
            <person name="Hunsperger H.M."/>
            <person name="Ryken S.A."/>
            <person name="Yost W."/>
            <person name="Jha R.K."/>
            <person name="Patterson J."/>
            <person name="Monnat R.J. Jr."/>
            <person name="Barlow S.B."/>
            <person name="Starkenburg S.R."/>
            <person name="Cattolico R.A."/>
        </authorList>
    </citation>
    <scope>NUCLEOTIDE SEQUENCE</scope>
    <source>
        <strain evidence="3">CCMP291</strain>
    </source>
</reference>
<sequence>MQARNQEMATSVGGGGSSVSLATRTVDVHAHVRDEDSPERVLAANETLRERQQIGVTDYGPPSPRKRRLSKEPPSSTDVHAHARGEDSPEKDLAANETLREQQQSGVTDFGPPSPRKKMSSRAPMSSPRVQRLEVREQKKASVKCASTLDFTALSACDKGMFRDCQDGCEAERAHGGHGQDGCEAEREQGEGVAMADRTAISTAISTRICSQLKRVRSFDGDSDGDSDVDHDLQDLNLLSNFGGSQSGRISSFANRLETPPGAPNALEAHKLLVACPAPRRPAVYAVDRKCTARLRVPPHLDTFSTEAF</sequence>
<evidence type="ECO:0000313" key="2">
    <source>
        <dbReference type="EMBL" id="KOO23920.1"/>
    </source>
</evidence>
<feature type="region of interest" description="Disordered" evidence="1">
    <location>
        <begin position="1"/>
        <end position="131"/>
    </location>
</feature>
<dbReference type="Proteomes" id="UP000037460">
    <property type="component" value="Unassembled WGS sequence"/>
</dbReference>
<protein>
    <submittedName>
        <fullName evidence="2">Uncharacterized protein</fullName>
    </submittedName>
</protein>
<proteinExistence type="predicted"/>
<comment type="caution">
    <text evidence="2">The sequence shown here is derived from an EMBL/GenBank/DDBJ whole genome shotgun (WGS) entry which is preliminary data.</text>
</comment>